<feature type="binding site" evidence="12">
    <location>
        <position position="650"/>
    </location>
    <ligand>
        <name>Zn(2+)</name>
        <dbReference type="ChEBI" id="CHEBI:29105"/>
        <label>1</label>
        <note>catalytic</note>
    </ligand>
</feature>
<protein>
    <recommendedName>
        <fullName evidence="10">5-methyltetrahydropteroyltriglutamate--homocysteine methyltransferase</fullName>
        <ecNumber evidence="10">2.1.1.14</ecNumber>
    </recommendedName>
    <alternativeName>
        <fullName evidence="10">Cobalamin-independent methionine synthase</fullName>
    </alternativeName>
    <alternativeName>
        <fullName evidence="10">Methionine synthase, vitamin-B12 independent isozyme</fullName>
    </alternativeName>
</protein>
<dbReference type="Gene3D" id="3.20.20.210">
    <property type="match status" value="2"/>
</dbReference>
<keyword evidence="5 10" id="KW-0028">Amino-acid biosynthesis</keyword>
<evidence type="ECO:0000256" key="5">
    <source>
        <dbReference type="ARBA" id="ARBA00022605"/>
    </source>
</evidence>
<feature type="binding site" evidence="10 11">
    <location>
        <position position="570"/>
    </location>
    <ligand>
        <name>5-methyltetrahydropteroyltri-L-glutamate</name>
        <dbReference type="ChEBI" id="CHEBI:58207"/>
    </ligand>
</feature>
<dbReference type="NCBIfam" id="NF003556">
    <property type="entry name" value="PRK05222.1"/>
    <property type="match status" value="1"/>
</dbReference>
<feature type="binding site" evidence="10 11">
    <location>
        <begin position="440"/>
        <end position="442"/>
    </location>
    <ligand>
        <name>L-homocysteine</name>
        <dbReference type="ChEBI" id="CHEBI:58199"/>
    </ligand>
</feature>
<feature type="binding site" evidence="10">
    <location>
        <position position="115"/>
    </location>
    <ligand>
        <name>5-methyltetrahydropteroyltri-L-glutamate</name>
        <dbReference type="ChEBI" id="CHEBI:58207"/>
    </ligand>
</feature>
<dbReference type="KEGG" id="dcb:C3Y92_17715"/>
<dbReference type="NCBIfam" id="TIGR01371">
    <property type="entry name" value="met_syn_B12ind"/>
    <property type="match status" value="1"/>
</dbReference>
<dbReference type="AlphaFoldDB" id="A0A4V0YR90"/>
<keyword evidence="8 10" id="KW-0862">Zinc</keyword>
<feature type="binding site" evidence="10 11">
    <location>
        <position position="608"/>
    </location>
    <ligand>
        <name>L-homocysteine</name>
        <dbReference type="ChEBI" id="CHEBI:58199"/>
    </ligand>
</feature>
<feature type="binding site" evidence="10">
    <location>
        <position position="650"/>
    </location>
    <ligand>
        <name>Zn(2+)</name>
        <dbReference type="ChEBI" id="CHEBI:29105"/>
        <note>catalytic</note>
    </ligand>
</feature>
<name>A0A4V0YR90_9BACT</name>
<evidence type="ECO:0000256" key="12">
    <source>
        <dbReference type="PIRSR" id="PIRSR000382-2"/>
    </source>
</evidence>
<dbReference type="CDD" id="cd03311">
    <property type="entry name" value="CIMS_C_terminal_like"/>
    <property type="match status" value="1"/>
</dbReference>
<dbReference type="PANTHER" id="PTHR30519">
    <property type="entry name" value="5-METHYLTETRAHYDROPTEROYLTRIGLUTAMATE--HOMOCYSTEINE METHYLTRANSFERASE"/>
    <property type="match status" value="1"/>
</dbReference>
<feature type="binding site" evidence="10">
    <location>
        <begin position="15"/>
        <end position="18"/>
    </location>
    <ligand>
        <name>5-methyltetrahydropteroyltri-L-glutamate</name>
        <dbReference type="ChEBI" id="CHEBI:58207"/>
    </ligand>
</feature>
<evidence type="ECO:0000256" key="9">
    <source>
        <dbReference type="ARBA" id="ARBA00023167"/>
    </source>
</evidence>
<evidence type="ECO:0000259" key="14">
    <source>
        <dbReference type="Pfam" id="PF01717"/>
    </source>
</evidence>
<dbReference type="HAMAP" id="MF_00172">
    <property type="entry name" value="Meth_synth"/>
    <property type="match status" value="1"/>
</dbReference>
<evidence type="ECO:0000256" key="2">
    <source>
        <dbReference type="ARBA" id="ARBA00004681"/>
    </source>
</evidence>
<evidence type="ECO:0000256" key="7">
    <source>
        <dbReference type="ARBA" id="ARBA00022723"/>
    </source>
</evidence>
<feature type="binding site" evidence="10 11">
    <location>
        <begin position="440"/>
        <end position="442"/>
    </location>
    <ligand>
        <name>L-methionine</name>
        <dbReference type="ChEBI" id="CHEBI:57844"/>
    </ligand>
</feature>
<feature type="domain" description="Cobalamin-independent methionine synthase MetE C-terminal/archaeal" evidence="14">
    <location>
        <begin position="435"/>
        <end position="757"/>
    </location>
</feature>
<gene>
    <name evidence="10" type="primary">metE</name>
    <name evidence="16" type="ORF">C3Y92_17715</name>
</gene>
<comment type="catalytic activity">
    <reaction evidence="10">
        <text>5-methyltetrahydropteroyltri-L-glutamate + L-homocysteine = tetrahydropteroyltri-L-glutamate + L-methionine</text>
        <dbReference type="Rhea" id="RHEA:21196"/>
        <dbReference type="ChEBI" id="CHEBI:57844"/>
        <dbReference type="ChEBI" id="CHEBI:58140"/>
        <dbReference type="ChEBI" id="CHEBI:58199"/>
        <dbReference type="ChEBI" id="CHEBI:58207"/>
        <dbReference type="EC" id="2.1.1.14"/>
    </reaction>
</comment>
<feature type="binding site" evidence="10">
    <location>
        <position position="652"/>
    </location>
    <ligand>
        <name>Zn(2+)</name>
        <dbReference type="ChEBI" id="CHEBI:29105"/>
        <note>catalytic</note>
    </ligand>
</feature>
<dbReference type="UniPathway" id="UPA00051">
    <property type="reaction ID" value="UER00082"/>
</dbReference>
<feature type="binding site" evidence="11">
    <location>
        <position position="18"/>
    </location>
    <ligand>
        <name>5-methyltetrahydropteroyltri-L-glutamate</name>
        <dbReference type="ChEBI" id="CHEBI:58207"/>
    </ligand>
</feature>
<feature type="binding site" evidence="10">
    <location>
        <position position="735"/>
    </location>
    <ligand>
        <name>Zn(2+)</name>
        <dbReference type="ChEBI" id="CHEBI:29105"/>
        <note>catalytic</note>
    </ligand>
</feature>
<comment type="function">
    <text evidence="1 10">Catalyzes the transfer of a methyl group from 5-methyltetrahydrofolate to homocysteine resulting in methionine formation.</text>
</comment>
<reference evidence="16 17" key="1">
    <citation type="submission" date="2018-02" db="EMBL/GenBank/DDBJ databases">
        <title>Genome sequence of Desulfovibrio carbinolicus DSM 3852.</title>
        <authorList>
            <person name="Wilbanks E."/>
            <person name="Skennerton C.T."/>
            <person name="Orphan V.J."/>
        </authorList>
    </citation>
    <scope>NUCLEOTIDE SEQUENCE [LARGE SCALE GENOMIC DNA]</scope>
    <source>
        <strain evidence="16 17">DSM 3852</strain>
    </source>
</reference>
<keyword evidence="17" id="KW-1185">Reference proteome</keyword>
<feature type="binding site" evidence="10">
    <location>
        <position position="493"/>
    </location>
    <ligand>
        <name>L-homocysteine</name>
        <dbReference type="ChEBI" id="CHEBI:58199"/>
    </ligand>
</feature>
<dbReference type="RefSeq" id="WP_129354920.1">
    <property type="nucleotide sequence ID" value="NZ_CP026538.1"/>
</dbReference>
<comment type="cofactor">
    <cofactor evidence="10">
        <name>Zn(2+)</name>
        <dbReference type="ChEBI" id="CHEBI:29105"/>
    </cofactor>
    <text evidence="10">Binds 1 zinc ion per subunit.</text>
</comment>
<evidence type="ECO:0000256" key="10">
    <source>
        <dbReference type="HAMAP-Rule" id="MF_00172"/>
    </source>
</evidence>
<evidence type="ECO:0000256" key="8">
    <source>
        <dbReference type="ARBA" id="ARBA00022833"/>
    </source>
</evidence>
<dbReference type="GO" id="GO:0009086">
    <property type="term" value="P:methionine biosynthetic process"/>
    <property type="evidence" value="ECO:0007669"/>
    <property type="project" value="UniProtKB-UniRule"/>
</dbReference>
<keyword evidence="6 10" id="KW-0808">Transferase</keyword>
<feature type="binding site" evidence="12">
    <location>
        <position position="735"/>
    </location>
    <ligand>
        <name>Zn(2+)</name>
        <dbReference type="ChEBI" id="CHEBI:29105"/>
        <label>1</label>
        <note>catalytic</note>
    </ligand>
</feature>
<dbReference type="EMBL" id="CP026538">
    <property type="protein sequence ID" value="QAZ68972.1"/>
    <property type="molecule type" value="Genomic_DNA"/>
</dbReference>
<keyword evidence="10" id="KW-0677">Repeat</keyword>
<evidence type="ECO:0000256" key="3">
    <source>
        <dbReference type="ARBA" id="ARBA00009553"/>
    </source>
</evidence>
<dbReference type="InterPro" id="IPR006276">
    <property type="entry name" value="Cobalamin-indep_Met_synthase"/>
</dbReference>
<dbReference type="CDD" id="cd03312">
    <property type="entry name" value="CIMS_N_terminal_like"/>
    <property type="match status" value="1"/>
</dbReference>
<dbReference type="InterPro" id="IPR038071">
    <property type="entry name" value="UROD/MetE-like_sf"/>
</dbReference>
<feature type="binding site" evidence="10 11">
    <location>
        <position position="493"/>
    </location>
    <ligand>
        <name>L-methionine</name>
        <dbReference type="ChEBI" id="CHEBI:57844"/>
    </ligand>
</feature>
<feature type="binding site" evidence="10">
    <location>
        <position position="674"/>
    </location>
    <ligand>
        <name>Zn(2+)</name>
        <dbReference type="ChEBI" id="CHEBI:29105"/>
        <note>catalytic</note>
    </ligand>
</feature>
<evidence type="ECO:0000256" key="11">
    <source>
        <dbReference type="PIRSR" id="PIRSR000382-1"/>
    </source>
</evidence>
<sequence length="768" mass="83240">MITHSLGFPRMGLARELKTALEARFAGTLDAAGLARVAADLRLRHWRLQAAAGIDLVPVGDFSLYDHMLDLAVLFGVVPARYGHAGGPADEALYWRMARGEAGTDGRVTALEMTKWFDTNYHYLVPEFEPDQSFALVGTTILDEAAQARAAGFTPKAVLPGPVTFLMLGACAGEPFDRLALLPRLLPAYSQLLAKLAETCPWIELDEPVLCQDLPADALAPCRAAWTALAEAAAPARLLLAAPYGSLAHNLDFVRDLPVGALHIDLVRDPSQLALAAKALAPETALSLGLIDGRNIWRVDAAAALSRIALAAERLGPRRLMLAPSCSLLHCPVDLEAETDLDPEIQSWMAFAVQKCREVRLLADAAAPSGAGRPEVADALAENRRAWESRRASPRLADAAVRRRTAAVSQDMFHRPAAFAARAPLQAEALQLPLIPTTTIGSFPQTPEIRQTRAKFRRGELAAAAYEAFVRGQVAEAVARQEALGLDVLVHGEPERNDMVEFFGEKLAGFCFTRNGWVQSYGSRCVKPPVIYGDVSRPGPMTIGLAVFAQSLTDKPVKGMLTGPSTILAWSFVRDDQPREVTRRQIALAVRDEVADLEAQGIRVIQIDEPGLREGLPLRRRDWETSLALAVDDFRLAAAVAKAETQIHTHMCYADFDEIVPEVAAMDADVISVEASRSRMAPLAAFARDGYPNAIGPGLYDIHSPRVPSAEEMEDLLRRAAALIDPARLWANPDCGLKTRAWDEVTPSLANMVAAARRLRAQLAGQGL</sequence>
<dbReference type="OrthoDB" id="244285at2"/>
<evidence type="ECO:0000313" key="17">
    <source>
        <dbReference type="Proteomes" id="UP000293296"/>
    </source>
</evidence>
<dbReference type="PIRSF" id="PIRSF000382">
    <property type="entry name" value="MeTrfase_B12_ind"/>
    <property type="match status" value="1"/>
</dbReference>
<feature type="binding site" evidence="12">
    <location>
        <position position="674"/>
    </location>
    <ligand>
        <name>Zn(2+)</name>
        <dbReference type="ChEBI" id="CHEBI:29105"/>
        <label>1</label>
        <note>catalytic</note>
    </ligand>
</feature>
<dbReference type="GO" id="GO:0003871">
    <property type="term" value="F:5-methyltetrahydropteroyltriglutamate-homocysteine S-methyltransferase activity"/>
    <property type="evidence" value="ECO:0007669"/>
    <property type="project" value="UniProtKB-UniRule"/>
</dbReference>
<accession>A0A4V0YR90</accession>
<evidence type="ECO:0000256" key="1">
    <source>
        <dbReference type="ARBA" id="ARBA00002777"/>
    </source>
</evidence>
<feature type="binding site" evidence="10">
    <location>
        <position position="614"/>
    </location>
    <ligand>
        <name>5-methyltetrahydropteroyltri-L-glutamate</name>
        <dbReference type="ChEBI" id="CHEBI:58207"/>
    </ligand>
</feature>
<evidence type="ECO:0000256" key="13">
    <source>
        <dbReference type="PIRSR" id="PIRSR000382-3"/>
    </source>
</evidence>
<dbReference type="EC" id="2.1.1.14" evidence="10"/>
<dbReference type="InterPro" id="IPR002629">
    <property type="entry name" value="Met_Synth_C/arc"/>
</dbReference>
<feature type="binding site" evidence="10 11">
    <location>
        <position position="608"/>
    </location>
    <ligand>
        <name>L-methionine</name>
        <dbReference type="ChEBI" id="CHEBI:57844"/>
    </ligand>
</feature>
<dbReference type="InterPro" id="IPR013215">
    <property type="entry name" value="Cbl-indep_Met_Synth_N"/>
</dbReference>
<comment type="cofactor">
    <cofactor evidence="12">
        <name>Zn(2+)</name>
        <dbReference type="ChEBI" id="CHEBI:29105"/>
    </cofactor>
    <text evidence="12">Binds 2 Zn(2+) ions per subunit.</text>
</comment>
<feature type="binding site" evidence="10 11">
    <location>
        <begin position="524"/>
        <end position="525"/>
    </location>
    <ligand>
        <name>5-methyltetrahydropteroyltri-L-glutamate</name>
        <dbReference type="ChEBI" id="CHEBI:58207"/>
    </ligand>
</feature>
<evidence type="ECO:0000259" key="15">
    <source>
        <dbReference type="Pfam" id="PF08267"/>
    </source>
</evidence>
<dbReference type="Pfam" id="PF01717">
    <property type="entry name" value="Meth_synt_2"/>
    <property type="match status" value="1"/>
</dbReference>
<comment type="similarity">
    <text evidence="3 10">Belongs to the vitamin-B12 independent methionine synthase family.</text>
</comment>
<dbReference type="GO" id="GO:0032259">
    <property type="term" value="P:methylation"/>
    <property type="evidence" value="ECO:0007669"/>
    <property type="project" value="UniProtKB-KW"/>
</dbReference>
<feature type="active site" description="Proton donor" evidence="10 13">
    <location>
        <position position="703"/>
    </location>
</feature>
<feature type="binding site" evidence="11">
    <location>
        <position position="120"/>
    </location>
    <ligand>
        <name>5-methyltetrahydropteroyltri-L-glutamate</name>
        <dbReference type="ChEBI" id="CHEBI:58207"/>
    </ligand>
</feature>
<keyword evidence="9 10" id="KW-0486">Methionine biosynthesis</keyword>
<dbReference type="GO" id="GO:0008270">
    <property type="term" value="F:zinc ion binding"/>
    <property type="evidence" value="ECO:0007669"/>
    <property type="project" value="InterPro"/>
</dbReference>
<dbReference type="Pfam" id="PF08267">
    <property type="entry name" value="Meth_synt_1"/>
    <property type="match status" value="1"/>
</dbReference>
<keyword evidence="4 10" id="KW-0489">Methyltransferase</keyword>
<dbReference type="Proteomes" id="UP000293296">
    <property type="component" value="Chromosome"/>
</dbReference>
<evidence type="ECO:0000313" key="16">
    <source>
        <dbReference type="EMBL" id="QAZ68972.1"/>
    </source>
</evidence>
<proteinExistence type="inferred from homology"/>
<organism evidence="16 17">
    <name type="scientific">Solidesulfovibrio carbinolicus</name>
    <dbReference type="NCBI Taxonomy" id="296842"/>
    <lineage>
        <taxon>Bacteria</taxon>
        <taxon>Pseudomonadati</taxon>
        <taxon>Thermodesulfobacteriota</taxon>
        <taxon>Desulfovibrionia</taxon>
        <taxon>Desulfovibrionales</taxon>
        <taxon>Desulfovibrionaceae</taxon>
        <taxon>Solidesulfovibrio</taxon>
    </lineage>
</organism>
<comment type="pathway">
    <text evidence="2 10">Amino-acid biosynthesis; L-methionine biosynthesis via de novo pathway; L-methionine from L-homocysteine (MetE route): step 1/1.</text>
</comment>
<keyword evidence="7 10" id="KW-0479">Metal-binding</keyword>
<evidence type="ECO:0000256" key="4">
    <source>
        <dbReference type="ARBA" id="ARBA00022603"/>
    </source>
</evidence>
<feature type="binding site" evidence="12">
    <location>
        <position position="652"/>
    </location>
    <ligand>
        <name>Zn(2+)</name>
        <dbReference type="ChEBI" id="CHEBI:29105"/>
        <label>1</label>
        <note>catalytic</note>
    </ligand>
</feature>
<evidence type="ECO:0000256" key="6">
    <source>
        <dbReference type="ARBA" id="ARBA00022679"/>
    </source>
</evidence>
<dbReference type="SUPFAM" id="SSF51726">
    <property type="entry name" value="UROD/MetE-like"/>
    <property type="match status" value="2"/>
</dbReference>
<feature type="domain" description="Cobalamin-independent methionine synthase MetE N-terminal" evidence="15">
    <location>
        <begin position="3"/>
        <end position="312"/>
    </location>
</feature>